<dbReference type="AlphaFoldDB" id="A0A3E2WR51"/>
<dbReference type="GO" id="GO:0016616">
    <property type="term" value="F:oxidoreductase activity, acting on the CH-OH group of donors, NAD or NADP as acceptor"/>
    <property type="evidence" value="ECO:0007669"/>
    <property type="project" value="InterPro"/>
</dbReference>
<gene>
    <name evidence="5" type="ORF">DWX41_13660</name>
</gene>
<comment type="similarity">
    <text evidence="1">Belongs to the D-isomer specific 2-hydroxyacid dehydrogenase family.</text>
</comment>
<sequence length="351" mass="39786">MLKVLCTAEFDDMWEEKMKEYCDIRRVGFSLTKQPKDRLNEEQLIEALKGVDVFIVGYEKVTENVLYHAPDVKLLLSVRDGPEENIDIKACTKLGIPVLFSAGRCGRSVPEFTFLLIMALAKPLIKVVEEVRAGNWIKENDLKFRRINENSTEVYGKTLGIVGLGRNGLGLAVRAQAFGMRIIGFDPFVDREKMKAMDIEVYDLDAVMRQSDYIVLLARVTEENKGMIGEKEIGLMKPTACLVNTGRAALLDMDALFQALKEERIRGAALDVLDEEPPREDHPIYQIDPDRLIVTPHTAGVSVERITFQSRVLNEHLQNYLKGILPQSFCNREVIELPQFKERGKKLFGVN</sequence>
<feature type="domain" description="D-isomer specific 2-hydroxyacid dehydrogenase NAD-binding" evidence="4">
    <location>
        <begin position="115"/>
        <end position="299"/>
    </location>
</feature>
<dbReference type="Pfam" id="PF02826">
    <property type="entry name" value="2-Hacid_dh_C"/>
    <property type="match status" value="1"/>
</dbReference>
<reference evidence="5 6" key="1">
    <citation type="submission" date="2018-08" db="EMBL/GenBank/DDBJ databases">
        <title>A genome reference for cultivated species of the human gut microbiota.</title>
        <authorList>
            <person name="Zou Y."/>
            <person name="Xue W."/>
            <person name="Luo G."/>
        </authorList>
    </citation>
    <scope>NUCLEOTIDE SEQUENCE [LARGE SCALE GENOMIC DNA]</scope>
    <source>
        <strain evidence="5 6">AF19-21</strain>
    </source>
</reference>
<evidence type="ECO:0000256" key="1">
    <source>
        <dbReference type="ARBA" id="ARBA00005854"/>
    </source>
</evidence>
<dbReference type="Gene3D" id="3.40.50.720">
    <property type="entry name" value="NAD(P)-binding Rossmann-like Domain"/>
    <property type="match status" value="2"/>
</dbReference>
<dbReference type="SUPFAM" id="SSF51735">
    <property type="entry name" value="NAD(P)-binding Rossmann-fold domains"/>
    <property type="match status" value="1"/>
</dbReference>
<dbReference type="GO" id="GO:0051287">
    <property type="term" value="F:NAD binding"/>
    <property type="evidence" value="ECO:0007669"/>
    <property type="project" value="InterPro"/>
</dbReference>
<proteinExistence type="inferred from homology"/>
<evidence type="ECO:0000259" key="4">
    <source>
        <dbReference type="Pfam" id="PF02826"/>
    </source>
</evidence>
<dbReference type="InterPro" id="IPR006140">
    <property type="entry name" value="D-isomer_DH_NAD-bd"/>
</dbReference>
<dbReference type="EMBL" id="QVIA01000014">
    <property type="protein sequence ID" value="RGC29859.1"/>
    <property type="molecule type" value="Genomic_DNA"/>
</dbReference>
<dbReference type="InterPro" id="IPR036291">
    <property type="entry name" value="NAD(P)-bd_dom_sf"/>
</dbReference>
<accession>A0A3E2WR51</accession>
<protein>
    <submittedName>
        <fullName evidence="5">D-3-phosphoglycerate dehydrogenase</fullName>
    </submittedName>
</protein>
<keyword evidence="3" id="KW-0520">NAD</keyword>
<comment type="caution">
    <text evidence="5">The sequence shown here is derived from an EMBL/GenBank/DDBJ whole genome shotgun (WGS) entry which is preliminary data.</text>
</comment>
<dbReference type="PANTHER" id="PTHR42789">
    <property type="entry name" value="D-ISOMER SPECIFIC 2-HYDROXYACID DEHYDROGENASE FAMILY PROTEIN (AFU_ORTHOLOGUE AFUA_6G10090)"/>
    <property type="match status" value="1"/>
</dbReference>
<dbReference type="GeneID" id="93332756"/>
<organism evidence="5 6">
    <name type="scientific">Hungatella hathewayi</name>
    <dbReference type="NCBI Taxonomy" id="154046"/>
    <lineage>
        <taxon>Bacteria</taxon>
        <taxon>Bacillati</taxon>
        <taxon>Bacillota</taxon>
        <taxon>Clostridia</taxon>
        <taxon>Lachnospirales</taxon>
        <taxon>Lachnospiraceae</taxon>
        <taxon>Hungatella</taxon>
    </lineage>
</organism>
<dbReference type="InterPro" id="IPR050857">
    <property type="entry name" value="D-2-hydroxyacid_DH"/>
</dbReference>
<evidence type="ECO:0000256" key="3">
    <source>
        <dbReference type="ARBA" id="ARBA00023027"/>
    </source>
</evidence>
<dbReference type="Proteomes" id="UP000261111">
    <property type="component" value="Unassembled WGS sequence"/>
</dbReference>
<evidence type="ECO:0000313" key="5">
    <source>
        <dbReference type="EMBL" id="RGC29859.1"/>
    </source>
</evidence>
<dbReference type="RefSeq" id="WP_025654791.1">
    <property type="nucleotide sequence ID" value="NZ_QVIA01000014.1"/>
</dbReference>
<dbReference type="PANTHER" id="PTHR42789:SF1">
    <property type="entry name" value="D-ISOMER SPECIFIC 2-HYDROXYACID DEHYDROGENASE FAMILY PROTEIN (AFU_ORTHOLOGUE AFUA_6G10090)"/>
    <property type="match status" value="1"/>
</dbReference>
<name>A0A3E2WR51_9FIRM</name>
<dbReference type="SUPFAM" id="SSF52283">
    <property type="entry name" value="Formate/glycerate dehydrogenase catalytic domain-like"/>
    <property type="match status" value="1"/>
</dbReference>
<evidence type="ECO:0000256" key="2">
    <source>
        <dbReference type="ARBA" id="ARBA00023002"/>
    </source>
</evidence>
<keyword evidence="2" id="KW-0560">Oxidoreductase</keyword>
<evidence type="ECO:0000313" key="6">
    <source>
        <dbReference type="Proteomes" id="UP000261111"/>
    </source>
</evidence>